<name>A0ABY5BEK4_BURGL</name>
<feature type="domain" description="SF3 helicase" evidence="5">
    <location>
        <begin position="553"/>
        <end position="718"/>
    </location>
</feature>
<dbReference type="PROSITE" id="PS51206">
    <property type="entry name" value="SF3_HELICASE_1"/>
    <property type="match status" value="1"/>
</dbReference>
<dbReference type="RefSeq" id="WP_252836740.1">
    <property type="nucleotide sequence ID" value="NZ_CP099587.1"/>
</dbReference>
<organism evidence="6 7">
    <name type="scientific">Burkholderia glumae</name>
    <name type="common">Pseudomonas glumae</name>
    <dbReference type="NCBI Taxonomy" id="337"/>
    <lineage>
        <taxon>Bacteria</taxon>
        <taxon>Pseudomonadati</taxon>
        <taxon>Pseudomonadota</taxon>
        <taxon>Betaproteobacteria</taxon>
        <taxon>Burkholderiales</taxon>
        <taxon>Burkholderiaceae</taxon>
        <taxon>Burkholderia</taxon>
    </lineage>
</organism>
<dbReference type="PANTHER" id="PTHR35372">
    <property type="entry name" value="ATP BINDING PROTEIN-RELATED"/>
    <property type="match status" value="1"/>
</dbReference>
<dbReference type="EMBL" id="CP099587">
    <property type="protein sequence ID" value="USS45094.1"/>
    <property type="molecule type" value="Genomic_DNA"/>
</dbReference>
<gene>
    <name evidence="6" type="ORF">NFI99_26250</name>
</gene>
<keyword evidence="3" id="KW-0067">ATP-binding</keyword>
<dbReference type="Proteomes" id="UP001056386">
    <property type="component" value="Chromosome 1"/>
</dbReference>
<evidence type="ECO:0000256" key="1">
    <source>
        <dbReference type="ARBA" id="ARBA00022741"/>
    </source>
</evidence>
<keyword evidence="2" id="KW-0378">Hydrolase</keyword>
<evidence type="ECO:0000256" key="4">
    <source>
        <dbReference type="SAM" id="MobiDB-lite"/>
    </source>
</evidence>
<dbReference type="InterPro" id="IPR014819">
    <property type="entry name" value="PriCT_2"/>
</dbReference>
<keyword evidence="1" id="KW-0547">Nucleotide-binding</keyword>
<keyword evidence="7" id="KW-1185">Reference proteome</keyword>
<evidence type="ECO:0000313" key="7">
    <source>
        <dbReference type="Proteomes" id="UP001056386"/>
    </source>
</evidence>
<dbReference type="InterPro" id="IPR027417">
    <property type="entry name" value="P-loop_NTPase"/>
</dbReference>
<reference evidence="6" key="1">
    <citation type="submission" date="2022-06" db="EMBL/GenBank/DDBJ databases">
        <title>Draft genome sequence of Burkholderia glumae strain GR20004 isolated from rice panicle showing bacterial panicle blight.</title>
        <authorList>
            <person name="Choi S.Y."/>
            <person name="Lee Y.H."/>
        </authorList>
    </citation>
    <scope>NUCLEOTIDE SEQUENCE</scope>
    <source>
        <strain evidence="6">GR20004</strain>
    </source>
</reference>
<sequence>MNEIEKGRLAAALEPIVSRVVTSHCWIKRNGAPSHIERPLTPERLAHHVNGGPAYGVAQIEPGAATTRVACLDLDSHRGETSWADMQATALAVMAALERGGLRPIPFRSSGGAGLHLYLLWDEPQDAYSVRCALRAVLAECGLADGVKGVAAGQVEVFPKQNSVPSDGFGNMFVLPLAGKSVPLDAFELDDMPKEYALTMDWPISAAVPHVEREQIVAPGAIDVPVELSVLASALDMIPNAGPAELDYEQWRDVIFGIHHASRGSDAGLALAHQFSARSGKYNPQFLDERVWPHIGKSGADERAPITGRTILHLAREQGWMEPIEDDFEVAARAESAAVGAPVREVATSKPLSVKESNDSEALQVAGPAARSPRATKKPAGEAPPKEYRPRTEFGNAERMLDRYGDGLMYVPELQCWYAWTGVYWRVAADVELAHLAKETIRALPDEIEGLQSDEERIEFFKFCAACQKASMVANMIKLASSDPRVVVPVAELDRHAHLLGVGNGAIDLRTGALLAPDKAHRITVITPVEYDPAAAAPLFERTVSDVFFGEAEQIEFFQRLVGYALLGNPREDVLAIPFGGGSNGKSTVLGAVRAAFGGYAKAASAETFLSAGGAGGNAGGPREDLLRLRGARFVYVSEPDEGSELREGFVKGITGGDPMPARGIHAKATVEVVPTWVTFMPTNHKPIVKGDDYAIWRRLMLVPFTRNFDRDPDVTKDPDRSERIMAEMPGVLAWCVRGALAYQRVGLMPTASVTAARDSYRADMDLLGDWLAECCELGPAHAATSEELWASWKHFAERRGELRFISNSRTLGRRLASRGFLQDKHLGPQRAQRGFVGIRVAVEREFAGEDLA</sequence>
<dbReference type="Pfam" id="PF08707">
    <property type="entry name" value="PriCT_2"/>
    <property type="match status" value="1"/>
</dbReference>
<dbReference type="InterPro" id="IPR014015">
    <property type="entry name" value="Helicase_SF3_DNA-vir"/>
</dbReference>
<dbReference type="PANTHER" id="PTHR35372:SF2">
    <property type="entry name" value="SF3 HELICASE DOMAIN-CONTAINING PROTEIN"/>
    <property type="match status" value="1"/>
</dbReference>
<dbReference type="InterPro" id="IPR054347">
    <property type="entry name" value="TOTE_primase"/>
</dbReference>
<dbReference type="InterPro" id="IPR006500">
    <property type="entry name" value="Helicase_put_C_phage/plasmid"/>
</dbReference>
<dbReference type="InterPro" id="IPR014818">
    <property type="entry name" value="Phage/plasmid_primase_P4_C"/>
</dbReference>
<protein>
    <submittedName>
        <fullName evidence="6">Phage/plasmid primase, P4 family</fullName>
    </submittedName>
</protein>
<dbReference type="InterPro" id="IPR051620">
    <property type="entry name" value="ORF904-like_C"/>
</dbReference>
<dbReference type="SMART" id="SM00885">
    <property type="entry name" value="D5_N"/>
    <property type="match status" value="1"/>
</dbReference>
<feature type="region of interest" description="Disordered" evidence="4">
    <location>
        <begin position="350"/>
        <end position="394"/>
    </location>
</feature>
<dbReference type="Gene3D" id="3.40.50.300">
    <property type="entry name" value="P-loop containing nucleotide triphosphate hydrolases"/>
    <property type="match status" value="1"/>
</dbReference>
<dbReference type="Pfam" id="PF08706">
    <property type="entry name" value="D5_N"/>
    <property type="match status" value="1"/>
</dbReference>
<dbReference type="Pfam" id="PF22548">
    <property type="entry name" value="AEP-TOTE"/>
    <property type="match status" value="1"/>
</dbReference>
<proteinExistence type="predicted"/>
<accession>A0ABY5BEK4</accession>
<evidence type="ECO:0000259" key="5">
    <source>
        <dbReference type="PROSITE" id="PS51206"/>
    </source>
</evidence>
<evidence type="ECO:0000256" key="3">
    <source>
        <dbReference type="ARBA" id="ARBA00022840"/>
    </source>
</evidence>
<evidence type="ECO:0000313" key="6">
    <source>
        <dbReference type="EMBL" id="USS45094.1"/>
    </source>
</evidence>
<evidence type="ECO:0000256" key="2">
    <source>
        <dbReference type="ARBA" id="ARBA00022801"/>
    </source>
</evidence>
<dbReference type="NCBIfam" id="TIGR01613">
    <property type="entry name" value="primase_Cterm"/>
    <property type="match status" value="1"/>
</dbReference>